<dbReference type="AlphaFoldDB" id="A7GXZ4"/>
<comment type="similarity">
    <text evidence="8">Belongs to the tRNA nucleotidyltransferase/poly(A) polymerase family.</text>
</comment>
<evidence type="ECO:0000256" key="4">
    <source>
        <dbReference type="ARBA" id="ARBA00022695"/>
    </source>
</evidence>
<accession>A7GXZ4</accession>
<sequence>MSKIGSKICQNSDLDEVRRLLAPHTTRVYLVGGCVRDTLLGREIYDYDIEIYDIYPHKFDALMQSIGASGVGKSYFIYKFKNFDLGLPRSESKTGERHKDFAVSYINDPRTACLRRDFTINAMMINIFDGELLDFYGGRDDLRGQILRHIDEAKFCEDALRVLRGVQFSARLGFTIAPETLNLMKKLPLENLSRERINAELVKFFKAPNLHIGARYLFELNLLGWLFGKFVGGEFKGLCISRQEFDKFNALLKNARKFVSDERLFIYLLCGYFGLDARANLERLKLPKSFFSVEKEPFFKDEPSDFELMKIALKKPLKFWLGCYDESRINRAKELKIYDERFSPDIKMNKILTLGLKGEQIGAEIKRRQEAAIREYLTKTDRD</sequence>
<reference evidence="11" key="1">
    <citation type="submission" date="2016-07" db="EMBL/GenBank/DDBJ databases">
        <title>Comparative genomics of the Campylobacter concisus group.</title>
        <authorList>
            <person name="Miller W.G."/>
            <person name="Yee E."/>
            <person name="Chapman M.H."/>
            <person name="Huynh S."/>
            <person name="Bono J.L."/>
            <person name="On S.L.W."/>
            <person name="StLeger J."/>
            <person name="Foster G."/>
            <person name="Parker C.T."/>
        </authorList>
    </citation>
    <scope>NUCLEOTIDE SEQUENCE</scope>
    <source>
        <strain evidence="11">525.92</strain>
    </source>
</reference>
<dbReference type="GO" id="GO:0046872">
    <property type="term" value="F:metal ion binding"/>
    <property type="evidence" value="ECO:0007669"/>
    <property type="project" value="UniProtKB-KW"/>
</dbReference>
<evidence type="ECO:0000256" key="2">
    <source>
        <dbReference type="ARBA" id="ARBA00022679"/>
    </source>
</evidence>
<evidence type="ECO:0000256" key="6">
    <source>
        <dbReference type="ARBA" id="ARBA00022741"/>
    </source>
</evidence>
<dbReference type="STRING" id="360105.CCV52592_1368"/>
<dbReference type="InterPro" id="IPR043519">
    <property type="entry name" value="NT_sf"/>
</dbReference>
<name>A7GXZ4_CAMC5</name>
<evidence type="ECO:0000256" key="7">
    <source>
        <dbReference type="ARBA" id="ARBA00022842"/>
    </source>
</evidence>
<dbReference type="KEGG" id="ccv:CCV52592_1368"/>
<dbReference type="OrthoDB" id="9805698at2"/>
<evidence type="ECO:0000259" key="9">
    <source>
        <dbReference type="Pfam" id="PF01743"/>
    </source>
</evidence>
<dbReference type="EMBL" id="CP000767">
    <property type="protein sequence ID" value="EAU00492.2"/>
    <property type="molecule type" value="Genomic_DNA"/>
</dbReference>
<dbReference type="GO" id="GO:0004810">
    <property type="term" value="F:CCA tRNA nucleotidyltransferase activity"/>
    <property type="evidence" value="ECO:0007669"/>
    <property type="project" value="UniProtKB-EC"/>
</dbReference>
<evidence type="ECO:0000313" key="12">
    <source>
        <dbReference type="Proteomes" id="UP000006380"/>
    </source>
</evidence>
<organism evidence="11 12">
    <name type="scientific">Campylobacter curvus (strain 525.92)</name>
    <dbReference type="NCBI Taxonomy" id="360105"/>
    <lineage>
        <taxon>Bacteria</taxon>
        <taxon>Pseudomonadati</taxon>
        <taxon>Campylobacterota</taxon>
        <taxon>Epsilonproteobacteria</taxon>
        <taxon>Campylobacterales</taxon>
        <taxon>Campylobacteraceae</taxon>
        <taxon>Campylobacter</taxon>
    </lineage>
</organism>
<dbReference type="Pfam" id="PF01743">
    <property type="entry name" value="PolyA_pol"/>
    <property type="match status" value="1"/>
</dbReference>
<keyword evidence="4 11" id="KW-0548">Nucleotidyltransferase</keyword>
<dbReference type="PANTHER" id="PTHR46173:SF1">
    <property type="entry name" value="CCA TRNA NUCLEOTIDYLTRANSFERASE 1, MITOCHONDRIAL"/>
    <property type="match status" value="1"/>
</dbReference>
<comment type="cofactor">
    <cofactor evidence="1">
        <name>Mg(2+)</name>
        <dbReference type="ChEBI" id="CHEBI:18420"/>
    </cofactor>
</comment>
<keyword evidence="6" id="KW-0547">Nucleotide-binding</keyword>
<keyword evidence="8" id="KW-0694">RNA-binding</keyword>
<dbReference type="GO" id="GO:0000166">
    <property type="term" value="F:nucleotide binding"/>
    <property type="evidence" value="ECO:0007669"/>
    <property type="project" value="UniProtKB-KW"/>
</dbReference>
<dbReference type="PANTHER" id="PTHR46173">
    <property type="entry name" value="CCA TRNA NUCLEOTIDYLTRANSFERASE 1, MITOCHONDRIAL"/>
    <property type="match status" value="1"/>
</dbReference>
<evidence type="ECO:0000313" key="11">
    <source>
        <dbReference type="EMBL" id="EAU00492.2"/>
    </source>
</evidence>
<dbReference type="InterPro" id="IPR050264">
    <property type="entry name" value="Bact_CCA-adding_enz_type3_sf"/>
</dbReference>
<keyword evidence="3" id="KW-0819">tRNA processing</keyword>
<feature type="domain" description="Poly A polymerase head" evidence="9">
    <location>
        <begin position="28"/>
        <end position="148"/>
    </location>
</feature>
<dbReference type="GO" id="GO:0008033">
    <property type="term" value="P:tRNA processing"/>
    <property type="evidence" value="ECO:0007669"/>
    <property type="project" value="UniProtKB-KW"/>
</dbReference>
<dbReference type="Gene3D" id="3.30.460.10">
    <property type="entry name" value="Beta Polymerase, domain 2"/>
    <property type="match status" value="1"/>
</dbReference>
<dbReference type="Pfam" id="PF12627">
    <property type="entry name" value="PolyA_pol_RNAbd"/>
    <property type="match status" value="1"/>
</dbReference>
<dbReference type="Proteomes" id="UP000006380">
    <property type="component" value="Chromosome"/>
</dbReference>
<dbReference type="SUPFAM" id="SSF81301">
    <property type="entry name" value="Nucleotidyltransferase"/>
    <property type="match status" value="1"/>
</dbReference>
<dbReference type="GO" id="GO:0000049">
    <property type="term" value="F:tRNA binding"/>
    <property type="evidence" value="ECO:0007669"/>
    <property type="project" value="TreeGrafter"/>
</dbReference>
<evidence type="ECO:0000259" key="10">
    <source>
        <dbReference type="Pfam" id="PF12627"/>
    </source>
</evidence>
<dbReference type="Gene3D" id="1.10.3090.10">
    <property type="entry name" value="cca-adding enzyme, domain 2"/>
    <property type="match status" value="1"/>
</dbReference>
<keyword evidence="2 8" id="KW-0808">Transferase</keyword>
<evidence type="ECO:0000256" key="8">
    <source>
        <dbReference type="RuleBase" id="RU003953"/>
    </source>
</evidence>
<protein>
    <submittedName>
        <fullName evidence="11">Multifunctional tRNA nucleotidyl transferase / 2'3'-cyclic phosphodiesterase / 2' nucleotidase/phosphatase</fullName>
        <ecNumber evidence="11">2.7.7.72</ecNumber>
    </submittedName>
</protein>
<feature type="domain" description="tRNA nucleotidyltransferase/poly(A) polymerase RNA and SrmB- binding" evidence="10">
    <location>
        <begin position="173"/>
        <end position="227"/>
    </location>
</feature>
<dbReference type="HOGENOM" id="CLU_849113_0_0_7"/>
<dbReference type="RefSeq" id="WP_011992175.1">
    <property type="nucleotide sequence ID" value="NC_009715.2"/>
</dbReference>
<keyword evidence="12" id="KW-1185">Reference proteome</keyword>
<dbReference type="InterPro" id="IPR002646">
    <property type="entry name" value="PolA_pol_head_dom"/>
</dbReference>
<evidence type="ECO:0000256" key="1">
    <source>
        <dbReference type="ARBA" id="ARBA00001946"/>
    </source>
</evidence>
<proteinExistence type="inferred from homology"/>
<dbReference type="EC" id="2.7.7.72" evidence="11"/>
<evidence type="ECO:0000256" key="3">
    <source>
        <dbReference type="ARBA" id="ARBA00022694"/>
    </source>
</evidence>
<dbReference type="InterPro" id="IPR032828">
    <property type="entry name" value="PolyA_RNA-bd"/>
</dbReference>
<evidence type="ECO:0000256" key="5">
    <source>
        <dbReference type="ARBA" id="ARBA00022723"/>
    </source>
</evidence>
<gene>
    <name evidence="11" type="primary">cca</name>
    <name evidence="11" type="ORF">CCV52592_1368</name>
</gene>
<dbReference type="CDD" id="cd05398">
    <property type="entry name" value="NT_ClassII-CCAase"/>
    <property type="match status" value="1"/>
</dbReference>
<keyword evidence="5" id="KW-0479">Metal-binding</keyword>
<dbReference type="SUPFAM" id="SSF81891">
    <property type="entry name" value="Poly A polymerase C-terminal region-like"/>
    <property type="match status" value="1"/>
</dbReference>
<keyword evidence="7" id="KW-0460">Magnesium</keyword>